<evidence type="ECO:0000313" key="3">
    <source>
        <dbReference type="Proteomes" id="UP000091918"/>
    </source>
</evidence>
<feature type="compositionally biased region" description="Basic residues" evidence="1">
    <location>
        <begin position="522"/>
        <end position="531"/>
    </location>
</feature>
<name>A0A1B7NYD4_9EURO</name>
<accession>A0A1B7NYD4</accession>
<reference evidence="2 3" key="1">
    <citation type="submission" date="2015-07" db="EMBL/GenBank/DDBJ databases">
        <title>Emmonsia species relationships and genome sequence.</title>
        <authorList>
            <person name="Cuomo C.A."/>
            <person name="Schwartz I.S."/>
            <person name="Kenyon C."/>
            <person name="de Hoog G.S."/>
            <person name="Govender N.P."/>
            <person name="Botha A."/>
            <person name="Moreno L."/>
            <person name="de Vries M."/>
            <person name="Munoz J.F."/>
            <person name="Stielow J.B."/>
        </authorList>
    </citation>
    <scope>NUCLEOTIDE SEQUENCE [LARGE SCALE GENOMIC DNA]</scope>
    <source>
        <strain evidence="2 3">CBS 136260</strain>
    </source>
</reference>
<dbReference type="Pfam" id="PF12757">
    <property type="entry name" value="Eisosome1"/>
    <property type="match status" value="1"/>
</dbReference>
<proteinExistence type="predicted"/>
<feature type="compositionally biased region" description="Low complexity" evidence="1">
    <location>
        <begin position="582"/>
        <end position="595"/>
    </location>
</feature>
<feature type="region of interest" description="Disordered" evidence="1">
    <location>
        <begin position="44"/>
        <end position="116"/>
    </location>
</feature>
<feature type="compositionally biased region" description="Basic and acidic residues" evidence="1">
    <location>
        <begin position="473"/>
        <end position="489"/>
    </location>
</feature>
<keyword evidence="3" id="KW-1185">Reference proteome</keyword>
<dbReference type="STRING" id="1658172.A0A1B7NYD4"/>
<feature type="compositionally biased region" description="Polar residues" evidence="1">
    <location>
        <begin position="96"/>
        <end position="111"/>
    </location>
</feature>
<dbReference type="Proteomes" id="UP000091918">
    <property type="component" value="Unassembled WGS sequence"/>
</dbReference>
<feature type="compositionally biased region" description="Polar residues" evidence="1">
    <location>
        <begin position="272"/>
        <end position="281"/>
    </location>
</feature>
<dbReference type="OrthoDB" id="4070583at2759"/>
<feature type="compositionally biased region" description="Polar residues" evidence="1">
    <location>
        <begin position="668"/>
        <end position="687"/>
    </location>
</feature>
<sequence length="687" mass="75448">MSTYSYLDQSMLPPADRELASAGAAASLAHAGYTTRKINKVETEHPLRNPQLTAASSQAAYLAGRSRNAKPPDEKPIDQEINPKGSAGARLAATGALSQSRTTAESVSPASDKSRGLTHAVTAASASHRMSLAPATVLEEYEVPLDARKIHEAAVANTQRELHQEEDILHEKAVAMARQMFSVMPQAEGGAAPATSRRPESTMMARPLSLHETAQRLASETLAKMHDEQKAFRDYYNAAIPPKRQSSVYSKYRKRSASDSSARDMDQEQSAKIRSQMTTFQGKMSKIEAEKMARDREALMEAAKKNADAVIDDVERRIYESTGRPQARLIEKYINRPVNDEDSKPVPIGAGHFVTQREVDRLAQSKTKPIIDDVTRRAEEARARAIEEELDERQARRQRDLEREREEEVRKSLEEAAEVERKSAKSEKERQRVLNHLSKTSGSVLSRRKSSKAQEKVPAKEEAPASAPVNDRQAPHDEEKIEDRTDPTEKQNYPPRTHLATPSAGESALLEPPVGEGDAGRRSHNAAVRRKNAPEVPPVVAPAVVPTNRALGTEESPTSLPVGPAARQWSSSTEGSRVATEQQQQQQQQSQGGSLSRRRLSRRRSATPKWHLRFFNKSSRISTSGAAPGSFEVQREQAIILTPAGGATGATTRSEATSEPLQTIPPLQKSSVDPTPATNPSKFTENL</sequence>
<dbReference type="GO" id="GO:0070941">
    <property type="term" value="P:eisosome assembly"/>
    <property type="evidence" value="ECO:0007669"/>
    <property type="project" value="TreeGrafter"/>
</dbReference>
<evidence type="ECO:0000256" key="1">
    <source>
        <dbReference type="SAM" id="MobiDB-lite"/>
    </source>
</evidence>
<feature type="region of interest" description="Disordered" evidence="1">
    <location>
        <begin position="246"/>
        <end position="281"/>
    </location>
</feature>
<organism evidence="2 3">
    <name type="scientific">Emergomyces africanus</name>
    <dbReference type="NCBI Taxonomy" id="1955775"/>
    <lineage>
        <taxon>Eukaryota</taxon>
        <taxon>Fungi</taxon>
        <taxon>Dikarya</taxon>
        <taxon>Ascomycota</taxon>
        <taxon>Pezizomycotina</taxon>
        <taxon>Eurotiomycetes</taxon>
        <taxon>Eurotiomycetidae</taxon>
        <taxon>Onygenales</taxon>
        <taxon>Ajellomycetaceae</taxon>
        <taxon>Emergomyces</taxon>
    </lineage>
</organism>
<feature type="compositionally biased region" description="Basic and acidic residues" evidence="1">
    <location>
        <begin position="452"/>
        <end position="463"/>
    </location>
</feature>
<feature type="region of interest" description="Disordered" evidence="1">
    <location>
        <begin position="386"/>
        <end position="611"/>
    </location>
</feature>
<dbReference type="EMBL" id="LGUA01000416">
    <property type="protein sequence ID" value="OAX81753.1"/>
    <property type="molecule type" value="Genomic_DNA"/>
</dbReference>
<evidence type="ECO:0008006" key="4">
    <source>
        <dbReference type="Google" id="ProtNLM"/>
    </source>
</evidence>
<feature type="compositionally biased region" description="Polar residues" evidence="1">
    <location>
        <begin position="568"/>
        <end position="581"/>
    </location>
</feature>
<feature type="region of interest" description="Disordered" evidence="1">
    <location>
        <begin position="644"/>
        <end position="687"/>
    </location>
</feature>
<feature type="compositionally biased region" description="Basic and acidic residues" evidence="1">
    <location>
        <begin position="386"/>
        <end position="432"/>
    </location>
</feature>
<evidence type="ECO:0000313" key="2">
    <source>
        <dbReference type="EMBL" id="OAX81753.1"/>
    </source>
</evidence>
<dbReference type="PANTHER" id="PTHR28298:SF1">
    <property type="entry name" value="EISOSOME PROTEIN 1"/>
    <property type="match status" value="1"/>
</dbReference>
<gene>
    <name evidence="2" type="ORF">ACJ72_03910</name>
</gene>
<feature type="compositionally biased region" description="Polar residues" evidence="1">
    <location>
        <begin position="50"/>
        <end position="59"/>
    </location>
</feature>
<dbReference type="PANTHER" id="PTHR28298">
    <property type="entry name" value="EISOSOME PROTEIN 1"/>
    <property type="match status" value="1"/>
</dbReference>
<feature type="compositionally biased region" description="Basic and acidic residues" evidence="1">
    <location>
        <begin position="261"/>
        <end position="271"/>
    </location>
</feature>
<protein>
    <recommendedName>
        <fullName evidence="4">Eisosome protein 1</fullName>
    </recommendedName>
</protein>
<comment type="caution">
    <text evidence="2">The sequence shown here is derived from an EMBL/GenBank/DDBJ whole genome shotgun (WGS) entry which is preliminary data.</text>
</comment>
<feature type="compositionally biased region" description="Basic residues" evidence="1">
    <location>
        <begin position="596"/>
        <end position="611"/>
    </location>
</feature>
<dbReference type="AlphaFoldDB" id="A0A1B7NYD4"/>
<dbReference type="InterPro" id="IPR024527">
    <property type="entry name" value="Eisosome1"/>
</dbReference>